<feature type="region of interest" description="Disordered" evidence="1">
    <location>
        <begin position="191"/>
        <end position="231"/>
    </location>
</feature>
<dbReference type="EMBL" id="CM017321">
    <property type="protein sequence ID" value="KAE7995969.1"/>
    <property type="molecule type" value="Genomic_DNA"/>
</dbReference>
<dbReference type="PANTHER" id="PTHR48478">
    <property type="entry name" value="LECTIN-LIKE"/>
    <property type="match status" value="1"/>
</dbReference>
<gene>
    <name evidence="2" type="ORF">FH972_000721</name>
</gene>
<evidence type="ECO:0000256" key="1">
    <source>
        <dbReference type="SAM" id="MobiDB-lite"/>
    </source>
</evidence>
<reference evidence="2 3" key="1">
    <citation type="submission" date="2019-06" db="EMBL/GenBank/DDBJ databases">
        <title>A chromosomal-level reference genome of Carpinus fangiana (Coryloideae, Betulaceae).</title>
        <authorList>
            <person name="Yang X."/>
            <person name="Wang Z."/>
            <person name="Zhang L."/>
            <person name="Hao G."/>
            <person name="Liu J."/>
            <person name="Yang Y."/>
        </authorList>
    </citation>
    <scope>NUCLEOTIDE SEQUENCE [LARGE SCALE GENOMIC DNA]</scope>
    <source>
        <strain evidence="2">Cfa_2016G</strain>
        <tissue evidence="2">Leaf</tissue>
    </source>
</reference>
<dbReference type="AlphaFoldDB" id="A0A5N6QBD8"/>
<sequence length="391" mass="44655">MQKICQSFGLIRLKTMSIGAGQRLKKQVHGKFETKKLSPGSTYEVAFVIMLNKEAYGWEVPVNVRLILPDGNKLTRKKRKFDEEANRRMDRDPTRGVCSITRNGRRDRILQFTNMKVENDIITCMHFYNQKMKLILIVAKTQNIINYIYSPTQMTYLTLTCYKSIAACQEHEEEKMGAGWGCTINPDRVPQCPQPTAEEKPEEVKPQEVVETKPPEKAPSKEESTNSPNHRVVKKSNSNCFFLYAKNLKITWADSAGDNGYWRWSKIEETSNTMVDAAELLNVCWLEVHGKFGTRKLSPGTTYQVAFVIMLKDTAHGWGVPVNVRLVLPDGDKQERKENLMKKPRGEWIEIPVGEFVVEEVGDIEFSIYEYEGGNWKGGLVIKGVAIRPKN</sequence>
<organism evidence="2 3">
    <name type="scientific">Carpinus fangiana</name>
    <dbReference type="NCBI Taxonomy" id="176857"/>
    <lineage>
        <taxon>Eukaryota</taxon>
        <taxon>Viridiplantae</taxon>
        <taxon>Streptophyta</taxon>
        <taxon>Embryophyta</taxon>
        <taxon>Tracheophyta</taxon>
        <taxon>Spermatophyta</taxon>
        <taxon>Magnoliopsida</taxon>
        <taxon>eudicotyledons</taxon>
        <taxon>Gunneridae</taxon>
        <taxon>Pentapetalae</taxon>
        <taxon>rosids</taxon>
        <taxon>fabids</taxon>
        <taxon>Fagales</taxon>
        <taxon>Betulaceae</taxon>
        <taxon>Carpinus</taxon>
    </lineage>
</organism>
<dbReference type="InterPro" id="IPR052147">
    <property type="entry name" value="PP2-like/Lectin"/>
</dbReference>
<dbReference type="InterPro" id="IPR025886">
    <property type="entry name" value="PP2-like"/>
</dbReference>
<evidence type="ECO:0000313" key="2">
    <source>
        <dbReference type="EMBL" id="KAE7995969.1"/>
    </source>
</evidence>
<dbReference type="Proteomes" id="UP000327013">
    <property type="component" value="Chromosome 1"/>
</dbReference>
<proteinExistence type="predicted"/>
<dbReference type="PANTHER" id="PTHR48478:SF1">
    <property type="entry name" value="LECTIN-LIKE"/>
    <property type="match status" value="1"/>
</dbReference>
<dbReference type="Pfam" id="PF14299">
    <property type="entry name" value="PP2"/>
    <property type="match status" value="2"/>
</dbReference>
<name>A0A5N6QBD8_9ROSI</name>
<dbReference type="OrthoDB" id="533833at2759"/>
<dbReference type="GO" id="GO:0030246">
    <property type="term" value="F:carbohydrate binding"/>
    <property type="evidence" value="ECO:0007669"/>
    <property type="project" value="InterPro"/>
</dbReference>
<evidence type="ECO:0000313" key="3">
    <source>
        <dbReference type="Proteomes" id="UP000327013"/>
    </source>
</evidence>
<accession>A0A5N6QBD8</accession>
<protein>
    <submittedName>
        <fullName evidence="2">Uncharacterized protein</fullName>
    </submittedName>
</protein>
<keyword evidence="3" id="KW-1185">Reference proteome</keyword>
<feature type="compositionally biased region" description="Basic and acidic residues" evidence="1">
    <location>
        <begin position="197"/>
        <end position="224"/>
    </location>
</feature>